<dbReference type="Proteomes" id="UP000555728">
    <property type="component" value="Unassembled WGS sequence"/>
</dbReference>
<comment type="caution">
    <text evidence="3">The sequence shown here is derived from an EMBL/GenBank/DDBJ whole genome shotgun (WGS) entry which is preliminary data.</text>
</comment>
<protein>
    <submittedName>
        <fullName evidence="3">Outer membrane protein OmpU</fullName>
    </submittedName>
</protein>
<feature type="signal peptide" evidence="1">
    <location>
        <begin position="1"/>
        <end position="23"/>
    </location>
</feature>
<keyword evidence="1" id="KW-0732">Signal</keyword>
<dbReference type="RefSeq" id="WP_184436344.1">
    <property type="nucleotide sequence ID" value="NZ_JACIGI010000025.1"/>
</dbReference>
<evidence type="ECO:0000259" key="2">
    <source>
        <dbReference type="Pfam" id="PF13609"/>
    </source>
</evidence>
<gene>
    <name evidence="3" type="ORF">GGD88_002747</name>
</gene>
<feature type="domain" description="Porin" evidence="2">
    <location>
        <begin position="10"/>
        <end position="326"/>
    </location>
</feature>
<proteinExistence type="predicted"/>
<dbReference type="GO" id="GO:0016020">
    <property type="term" value="C:membrane"/>
    <property type="evidence" value="ECO:0007669"/>
    <property type="project" value="InterPro"/>
</dbReference>
<dbReference type="SUPFAM" id="SSF56935">
    <property type="entry name" value="Porins"/>
    <property type="match status" value="1"/>
</dbReference>
<dbReference type="GO" id="GO:0015288">
    <property type="term" value="F:porin activity"/>
    <property type="evidence" value="ECO:0007669"/>
    <property type="project" value="InterPro"/>
</dbReference>
<evidence type="ECO:0000256" key="1">
    <source>
        <dbReference type="SAM" id="SignalP"/>
    </source>
</evidence>
<dbReference type="InterPro" id="IPR023614">
    <property type="entry name" value="Porin_dom_sf"/>
</dbReference>
<organism evidence="3 4">
    <name type="scientific">Roseospira goensis</name>
    <dbReference type="NCBI Taxonomy" id="391922"/>
    <lineage>
        <taxon>Bacteria</taxon>
        <taxon>Pseudomonadati</taxon>
        <taxon>Pseudomonadota</taxon>
        <taxon>Alphaproteobacteria</taxon>
        <taxon>Rhodospirillales</taxon>
        <taxon>Rhodospirillaceae</taxon>
        <taxon>Roseospira</taxon>
    </lineage>
</organism>
<feature type="chain" id="PRO_5031506090" evidence="1">
    <location>
        <begin position="24"/>
        <end position="345"/>
    </location>
</feature>
<keyword evidence="4" id="KW-1185">Reference proteome</keyword>
<evidence type="ECO:0000313" key="3">
    <source>
        <dbReference type="EMBL" id="MBB4287004.1"/>
    </source>
</evidence>
<dbReference type="Gene3D" id="2.40.160.10">
    <property type="entry name" value="Porin"/>
    <property type="match status" value="1"/>
</dbReference>
<sequence>MKKVLFGTTALIAAAAFAGTAHAERIKLSIGGKQEVWFGVADVEDNAGETYASTGMATDTELYFTGDTTLDNGLTVRAVISLEADARGAQNADETYIVMSGGFGAVQLGAREDVVMGQSWAAVELGGQDWDEAFGWSPDFEDHFAPTYYSVDDLSIGYTSPSFFGFSVAGSYAPDLAEPNDATGFQDWNNTDAAYKDAFAVGAAFNNEFTGIGIHADVGYWDQQGTRGVSDRNLVRGAVALSYAGFELGGAYGVWDYEDTDTEVDTWLVGAGYENGPYGIDVNYARSETDDNAGDVEADYFKVAGKYILGPGVNLSASVFHTTYDDDAGDDREVTGGIMGVALSF</sequence>
<dbReference type="EMBL" id="JACIGI010000025">
    <property type="protein sequence ID" value="MBB4287004.1"/>
    <property type="molecule type" value="Genomic_DNA"/>
</dbReference>
<reference evidence="3 4" key="1">
    <citation type="submission" date="2020-08" db="EMBL/GenBank/DDBJ databases">
        <title>Genome sequencing of Purple Non-Sulfur Bacteria from various extreme environments.</title>
        <authorList>
            <person name="Mayer M."/>
        </authorList>
    </citation>
    <scope>NUCLEOTIDE SEQUENCE [LARGE SCALE GENOMIC DNA]</scope>
    <source>
        <strain evidence="3 4">JA135</strain>
    </source>
</reference>
<dbReference type="InterPro" id="IPR033900">
    <property type="entry name" value="Gram_neg_porin_domain"/>
</dbReference>
<name>A0A7W6S2I8_9PROT</name>
<dbReference type="Pfam" id="PF13609">
    <property type="entry name" value="Porin_4"/>
    <property type="match status" value="1"/>
</dbReference>
<evidence type="ECO:0000313" key="4">
    <source>
        <dbReference type="Proteomes" id="UP000555728"/>
    </source>
</evidence>
<accession>A0A7W6S2I8</accession>
<dbReference type="AlphaFoldDB" id="A0A7W6S2I8"/>